<dbReference type="NCBIfam" id="TIGR00964">
    <property type="entry name" value="secE_bact"/>
    <property type="match status" value="1"/>
</dbReference>
<evidence type="ECO:0000256" key="3">
    <source>
        <dbReference type="ARBA" id="ARBA00022475"/>
    </source>
</evidence>
<keyword evidence="8 9" id="KW-0472">Membrane</keyword>
<evidence type="ECO:0000313" key="11">
    <source>
        <dbReference type="Proteomes" id="UP000242815"/>
    </source>
</evidence>
<feature type="transmembrane region" description="Helical" evidence="9">
    <location>
        <begin position="40"/>
        <end position="58"/>
    </location>
</feature>
<feature type="transmembrane region" description="Helical" evidence="9">
    <location>
        <begin position="14"/>
        <end position="34"/>
    </location>
</feature>
<keyword evidence="5 9" id="KW-0653">Protein transport</keyword>
<comment type="caution">
    <text evidence="9">Lacks conserved residue(s) required for the propagation of feature annotation.</text>
</comment>
<evidence type="ECO:0000256" key="6">
    <source>
        <dbReference type="ARBA" id="ARBA00022989"/>
    </source>
</evidence>
<keyword evidence="6 9" id="KW-1133">Transmembrane helix</keyword>
<dbReference type="GO" id="GO:0008320">
    <property type="term" value="F:protein transmembrane transporter activity"/>
    <property type="evidence" value="ECO:0007669"/>
    <property type="project" value="UniProtKB-UniRule"/>
</dbReference>
<keyword evidence="4 9" id="KW-0812">Transmembrane</keyword>
<dbReference type="AlphaFoldDB" id="A0A1I6C983"/>
<feature type="transmembrane region" description="Helical" evidence="9">
    <location>
        <begin position="93"/>
        <end position="121"/>
    </location>
</feature>
<comment type="similarity">
    <text evidence="9">Belongs to the SecE/SEC61-gamma family.</text>
</comment>
<comment type="subcellular location">
    <subcellularLocation>
        <location evidence="1">Membrane</location>
    </subcellularLocation>
</comment>
<dbReference type="GO" id="GO:0006605">
    <property type="term" value="P:protein targeting"/>
    <property type="evidence" value="ECO:0007669"/>
    <property type="project" value="UniProtKB-UniRule"/>
</dbReference>
<evidence type="ECO:0000256" key="9">
    <source>
        <dbReference type="HAMAP-Rule" id="MF_00422"/>
    </source>
</evidence>
<proteinExistence type="inferred from homology"/>
<dbReference type="Proteomes" id="UP000242815">
    <property type="component" value="Unassembled WGS sequence"/>
</dbReference>
<dbReference type="GO" id="GO:0009306">
    <property type="term" value="P:protein secretion"/>
    <property type="evidence" value="ECO:0007669"/>
    <property type="project" value="UniProtKB-UniRule"/>
</dbReference>
<evidence type="ECO:0000256" key="2">
    <source>
        <dbReference type="ARBA" id="ARBA00022448"/>
    </source>
</evidence>
<dbReference type="Gene3D" id="1.20.5.1030">
    <property type="entry name" value="Preprotein translocase secy subunit"/>
    <property type="match status" value="1"/>
</dbReference>
<accession>A0A1I6C983</accession>
<reference evidence="10 11" key="1">
    <citation type="submission" date="2016-10" db="EMBL/GenBank/DDBJ databases">
        <authorList>
            <person name="de Groot N.N."/>
        </authorList>
    </citation>
    <scope>NUCLEOTIDE SEQUENCE [LARGE SCALE GENOMIC DNA]</scope>
    <source>
        <strain evidence="10 11">JCM 18415</strain>
    </source>
</reference>
<dbReference type="GO" id="GO:0005886">
    <property type="term" value="C:plasma membrane"/>
    <property type="evidence" value="ECO:0007669"/>
    <property type="project" value="UniProtKB-UniRule"/>
</dbReference>
<dbReference type="EMBL" id="FOYD01000020">
    <property type="protein sequence ID" value="SFQ89760.1"/>
    <property type="molecule type" value="Genomic_DNA"/>
</dbReference>
<dbReference type="NCBIfam" id="NF004372">
    <property type="entry name" value="PRK05740.1-2"/>
    <property type="match status" value="1"/>
</dbReference>
<organism evidence="10 11">
    <name type="scientific">Halopseudomonas formosensis</name>
    <dbReference type="NCBI Taxonomy" id="1002526"/>
    <lineage>
        <taxon>Bacteria</taxon>
        <taxon>Pseudomonadati</taxon>
        <taxon>Pseudomonadota</taxon>
        <taxon>Gammaproteobacteria</taxon>
        <taxon>Pseudomonadales</taxon>
        <taxon>Pseudomonadaceae</taxon>
        <taxon>Halopseudomonas</taxon>
    </lineage>
</organism>
<keyword evidence="7 9" id="KW-0811">Translocation</keyword>
<dbReference type="Pfam" id="PF00584">
    <property type="entry name" value="SecE"/>
    <property type="match status" value="1"/>
</dbReference>
<dbReference type="PROSITE" id="PS01067">
    <property type="entry name" value="SECE_SEC61G"/>
    <property type="match status" value="1"/>
</dbReference>
<dbReference type="GO" id="GO:0065002">
    <property type="term" value="P:intracellular protein transmembrane transport"/>
    <property type="evidence" value="ECO:0007669"/>
    <property type="project" value="UniProtKB-UniRule"/>
</dbReference>
<evidence type="ECO:0000256" key="1">
    <source>
        <dbReference type="ARBA" id="ARBA00004370"/>
    </source>
</evidence>
<dbReference type="GO" id="GO:0043952">
    <property type="term" value="P:protein transport by the Sec complex"/>
    <property type="evidence" value="ECO:0007669"/>
    <property type="project" value="UniProtKB-UniRule"/>
</dbReference>
<sequence>MSTRAETHDSRLDVLKWIVVAVIVFVGVAGNHYFAAESVLYRAVALVALGLVAGFVALQTAKGKAFWSLLKEARIEIRKVVWPTRTETTQTTLIVVAVVLIMALILWGLDTLLGWIISMFIG</sequence>
<dbReference type="PANTHER" id="PTHR33910:SF1">
    <property type="entry name" value="PROTEIN TRANSLOCASE SUBUNIT SECE"/>
    <property type="match status" value="1"/>
</dbReference>
<name>A0A1I6C983_9GAMM</name>
<dbReference type="NCBIfam" id="NF004379">
    <property type="entry name" value="PRK05740.2-5"/>
    <property type="match status" value="1"/>
</dbReference>
<evidence type="ECO:0000256" key="4">
    <source>
        <dbReference type="ARBA" id="ARBA00022692"/>
    </source>
</evidence>
<comment type="function">
    <text evidence="9">Essential subunit of the Sec protein translocation channel SecYEG. Clamps together the 2 halves of SecY. May contact the channel plug during translocation.</text>
</comment>
<dbReference type="InterPro" id="IPR001901">
    <property type="entry name" value="Translocase_SecE/Sec61-g"/>
</dbReference>
<dbReference type="PANTHER" id="PTHR33910">
    <property type="entry name" value="PROTEIN TRANSLOCASE SUBUNIT SECE"/>
    <property type="match status" value="1"/>
</dbReference>
<evidence type="ECO:0000256" key="5">
    <source>
        <dbReference type="ARBA" id="ARBA00022927"/>
    </source>
</evidence>
<dbReference type="InterPro" id="IPR005807">
    <property type="entry name" value="SecE_bac"/>
</dbReference>
<evidence type="ECO:0000256" key="7">
    <source>
        <dbReference type="ARBA" id="ARBA00023010"/>
    </source>
</evidence>
<keyword evidence="3 9" id="KW-1003">Cell membrane</keyword>
<comment type="subunit">
    <text evidence="9">Component of the Sec protein translocase complex. Heterotrimer consisting of SecY, SecE and SecG subunits. The heterotrimers can form oligomers, although 1 heterotrimer is thought to be able to translocate proteins. Interacts with the ribosome. Interacts with SecDF, and other proteins may be involved. Interacts with SecA.</text>
</comment>
<evidence type="ECO:0000313" key="10">
    <source>
        <dbReference type="EMBL" id="SFQ89760.1"/>
    </source>
</evidence>
<dbReference type="HAMAP" id="MF_00422">
    <property type="entry name" value="SecE"/>
    <property type="match status" value="1"/>
</dbReference>
<dbReference type="NCBIfam" id="NF004378">
    <property type="entry name" value="PRK05740.2-4"/>
    <property type="match status" value="1"/>
</dbReference>
<gene>
    <name evidence="9" type="primary">secE</name>
    <name evidence="10" type="ORF">SAMN05216578_1203</name>
</gene>
<keyword evidence="2 9" id="KW-0813">Transport</keyword>
<dbReference type="InterPro" id="IPR038379">
    <property type="entry name" value="SecE_sf"/>
</dbReference>
<dbReference type="RefSeq" id="WP_090541327.1">
    <property type="nucleotide sequence ID" value="NZ_FOYD01000020.1"/>
</dbReference>
<dbReference type="STRING" id="1002526.SAMN05216578_1203"/>
<protein>
    <recommendedName>
        <fullName evidence="9">Protein translocase subunit SecE</fullName>
    </recommendedName>
</protein>
<evidence type="ECO:0000256" key="8">
    <source>
        <dbReference type="ARBA" id="ARBA00023136"/>
    </source>
</evidence>
<dbReference type="PRINTS" id="PR01650">
    <property type="entry name" value="SECETRNLCASE"/>
</dbReference>